<keyword evidence="3" id="KW-0808">Transferase</keyword>
<dbReference type="Proteomes" id="UP000543642">
    <property type="component" value="Unassembled WGS sequence"/>
</dbReference>
<proteinExistence type="predicted"/>
<dbReference type="GO" id="GO:0008168">
    <property type="term" value="F:methyltransferase activity"/>
    <property type="evidence" value="ECO:0007669"/>
    <property type="project" value="UniProtKB-KW"/>
</dbReference>
<keyword evidence="4" id="KW-1185">Reference proteome</keyword>
<evidence type="ECO:0000259" key="2">
    <source>
        <dbReference type="Pfam" id="PF08241"/>
    </source>
</evidence>
<evidence type="ECO:0000256" key="1">
    <source>
        <dbReference type="SAM" id="Phobius"/>
    </source>
</evidence>
<keyword evidence="3" id="KW-0830">Ubiquinone</keyword>
<dbReference type="InterPro" id="IPR029063">
    <property type="entry name" value="SAM-dependent_MTases_sf"/>
</dbReference>
<dbReference type="GO" id="GO:0032259">
    <property type="term" value="P:methylation"/>
    <property type="evidence" value="ECO:0007669"/>
    <property type="project" value="UniProtKB-KW"/>
</dbReference>
<dbReference type="PANTHER" id="PTHR45277:SF1">
    <property type="entry name" value="EXPRESSED PROTEIN"/>
    <property type="match status" value="1"/>
</dbReference>
<reference evidence="3 4" key="1">
    <citation type="submission" date="2020-08" db="EMBL/GenBank/DDBJ databases">
        <title>Genomic Encyclopedia of Type Strains, Phase IV (KMG-IV): sequencing the most valuable type-strain genomes for metagenomic binning, comparative biology and taxonomic classification.</title>
        <authorList>
            <person name="Goeker M."/>
        </authorList>
    </citation>
    <scope>NUCLEOTIDE SEQUENCE [LARGE SCALE GENOMIC DNA]</scope>
    <source>
        <strain evidence="3 4">DSM 106146</strain>
    </source>
</reference>
<dbReference type="EMBL" id="JACHFW010000002">
    <property type="protein sequence ID" value="MBB5263743.1"/>
    <property type="molecule type" value="Genomic_DNA"/>
</dbReference>
<keyword evidence="1" id="KW-0812">Transmembrane</keyword>
<comment type="caution">
    <text evidence="3">The sequence shown here is derived from an EMBL/GenBank/DDBJ whole genome shotgun (WGS) entry which is preliminary data.</text>
</comment>
<dbReference type="InterPro" id="IPR013216">
    <property type="entry name" value="Methyltransf_11"/>
</dbReference>
<keyword evidence="1" id="KW-0472">Membrane</keyword>
<dbReference type="SUPFAM" id="SSF53335">
    <property type="entry name" value="S-adenosyl-L-methionine-dependent methyltransferases"/>
    <property type="match status" value="1"/>
</dbReference>
<keyword evidence="1" id="KW-1133">Transmembrane helix</keyword>
<dbReference type="Gene3D" id="3.40.50.150">
    <property type="entry name" value="Vaccinia Virus protein VP39"/>
    <property type="match status" value="1"/>
</dbReference>
<dbReference type="RefSeq" id="WP_183771809.1">
    <property type="nucleotide sequence ID" value="NZ_JACHFW010000002.1"/>
</dbReference>
<evidence type="ECO:0000313" key="4">
    <source>
        <dbReference type="Proteomes" id="UP000543642"/>
    </source>
</evidence>
<organism evidence="3 4">
    <name type="scientific">Catenibacillus scindens</name>
    <dbReference type="NCBI Taxonomy" id="673271"/>
    <lineage>
        <taxon>Bacteria</taxon>
        <taxon>Bacillati</taxon>
        <taxon>Bacillota</taxon>
        <taxon>Clostridia</taxon>
        <taxon>Lachnospirales</taxon>
        <taxon>Lachnospiraceae</taxon>
        <taxon>Catenibacillus</taxon>
    </lineage>
</organism>
<name>A0A7W8H8L9_9FIRM</name>
<accession>A0A7W8H8L9</accession>
<feature type="domain" description="Methyltransferase type 11" evidence="2">
    <location>
        <begin position="109"/>
        <end position="213"/>
    </location>
</feature>
<gene>
    <name evidence="3" type="ORF">HNP82_000841</name>
</gene>
<feature type="transmembrane region" description="Helical" evidence="1">
    <location>
        <begin position="29"/>
        <end position="51"/>
    </location>
</feature>
<protein>
    <submittedName>
        <fullName evidence="3">Ubiquinone/menaquinone biosynthesis C-methylase UbiE</fullName>
    </submittedName>
</protein>
<dbReference type="Pfam" id="PF08241">
    <property type="entry name" value="Methyltransf_11"/>
    <property type="match status" value="1"/>
</dbReference>
<feature type="transmembrane region" description="Helical" evidence="1">
    <location>
        <begin position="57"/>
        <end position="77"/>
    </location>
</feature>
<evidence type="ECO:0000313" key="3">
    <source>
        <dbReference type="EMBL" id="MBB5263743.1"/>
    </source>
</evidence>
<keyword evidence="3" id="KW-0489">Methyltransferase</keyword>
<dbReference type="PANTHER" id="PTHR45277">
    <property type="entry name" value="EXPRESSED PROTEIN"/>
    <property type="match status" value="1"/>
</dbReference>
<sequence>MSELQGKSQKAIRLGTHGEDYGSWMSNPVFYMVGGLTALAALLAVLSFAVFHIFVPGILFVIIVAGLLALLGWITWIRRQYAFDGGRIMERVHQTILSHMDYDGKGTLLDVGCGSGALSIRAALTWQETKVVGIDYWAPVYNYSQALCEKNAVSEGAGDRCTFCRGDANKLDFPDGSFDAVVSNYVYHNITGADKQQLLLETLRVLKKGGVFALNDEMKPGMYGDMEAFAQKLRDMGYEEVRLVDTAKEAFGSRRRAAMMMLGESRMLVGRK</sequence>
<dbReference type="CDD" id="cd02440">
    <property type="entry name" value="AdoMet_MTases"/>
    <property type="match status" value="1"/>
</dbReference>
<dbReference type="AlphaFoldDB" id="A0A7W8H8L9"/>